<reference evidence="2" key="1">
    <citation type="submission" date="2022-12" db="EMBL/GenBank/DDBJ databases">
        <authorList>
            <person name="Petersen C."/>
        </authorList>
    </citation>
    <scope>NUCLEOTIDE SEQUENCE</scope>
    <source>
        <strain evidence="2">IBT 29677</strain>
    </source>
</reference>
<dbReference type="OrthoDB" id="4369165at2759"/>
<gene>
    <name evidence="2" type="ORF">N7509_008219</name>
</gene>
<comment type="caution">
    <text evidence="2">The sequence shown here is derived from an EMBL/GenBank/DDBJ whole genome shotgun (WGS) entry which is preliminary data.</text>
</comment>
<sequence>MSDFEMAESQNTFTPVNRAVIRRARMDEPIPTGMIIKGKKIHTIEQMLEALEESDAAEKYDIALFCYGKLNAAHDLLGDGICRLFDYVSSAELWKGHHEDQEEFQLRWEKAVQLQKRRAKDARTIEGIRQRALVRWDNQDPAGRNTTEFFQWVKNRAFAEKVSKLLNTDMSYEDVKLSINNHVIKRCTFGKGSGAQKTKHLEPSDLLKTCQCRILTPILQEHLDRAGLQIDQDGFVCPKGEGFDLPRIEPRAYTLPPSPEKSVFLPEDDAAAAAAPPDELEDQDMEEEESVESSQDSERDEEMQDAPPTQQEVLNNAVVEESDEETVALADAHAKCGCLLRPATLIRALKEKDFSKRKNGLVALRAIGRRLARSGDITVNTLCSKHAKALVEAIQMTSASKNHQQLVNRVALSYRHIGNWDRFMKDHPRWFSFRQENDLGFHRFKPQHYAPLVSDFAAATEWLSVDTLIDRIYAGKAPDIRPAKDMHNDGSTILPGLFSWLGEDLDGEHPEGLWPLIHQEFRMYHYHLSKSTTEIGWLRGMWYSNIQQLIRQDLSYYMSYVFSRPDHAWRLISYPYYTKSTQIGENTKFRHLDINIQDYLDTGRGGSILQGSVSFTQEDKRNCTTILKGMHKTERLADWWKNIQSRGPVPDGLISGIEPHMWTRDDEEKYGIQWTQEVCGIGDVRLSLPFLPHGSTGPATAVRRTGLAWYTAIQDDHETLDCAEANTWEELAEAHRAQMPATKTPSGYPSSRYGTIPFPFAAGVQFRTARHDIPNCLVGRQRWDSPSVCMELDDLFGKDPEVAKRIVRDWQEEAWYEYLRCFELTKRLEKKEYGKHSFFSRIEKGMLVDDPELGLLPDGPTSVDAELQTLSNMQQPTPEAEVGLPHSG</sequence>
<protein>
    <submittedName>
        <fullName evidence="2">Uncharacterized protein</fullName>
    </submittedName>
</protein>
<reference evidence="2" key="2">
    <citation type="journal article" date="2023" name="IMA Fungus">
        <title>Comparative genomic study of the Penicillium genus elucidates a diverse pangenome and 15 lateral gene transfer events.</title>
        <authorList>
            <person name="Petersen C."/>
            <person name="Sorensen T."/>
            <person name="Nielsen M.R."/>
            <person name="Sondergaard T.E."/>
            <person name="Sorensen J.L."/>
            <person name="Fitzpatrick D.A."/>
            <person name="Frisvad J.C."/>
            <person name="Nielsen K.L."/>
        </authorList>
    </citation>
    <scope>NUCLEOTIDE SEQUENCE</scope>
    <source>
        <strain evidence="2">IBT 29677</strain>
    </source>
</reference>
<evidence type="ECO:0000313" key="3">
    <source>
        <dbReference type="Proteomes" id="UP001147747"/>
    </source>
</evidence>
<feature type="compositionally biased region" description="Acidic residues" evidence="1">
    <location>
        <begin position="278"/>
        <end position="291"/>
    </location>
</feature>
<evidence type="ECO:0000313" key="2">
    <source>
        <dbReference type="EMBL" id="KAJ5385678.1"/>
    </source>
</evidence>
<evidence type="ECO:0000256" key="1">
    <source>
        <dbReference type="SAM" id="MobiDB-lite"/>
    </source>
</evidence>
<accession>A0A9W9VM68</accession>
<feature type="region of interest" description="Disordered" evidence="1">
    <location>
        <begin position="271"/>
        <end position="314"/>
    </location>
</feature>
<dbReference type="AlphaFoldDB" id="A0A9W9VM68"/>
<proteinExistence type="predicted"/>
<keyword evidence="3" id="KW-1185">Reference proteome</keyword>
<organism evidence="2 3">
    <name type="scientific">Penicillium cosmopolitanum</name>
    <dbReference type="NCBI Taxonomy" id="1131564"/>
    <lineage>
        <taxon>Eukaryota</taxon>
        <taxon>Fungi</taxon>
        <taxon>Dikarya</taxon>
        <taxon>Ascomycota</taxon>
        <taxon>Pezizomycotina</taxon>
        <taxon>Eurotiomycetes</taxon>
        <taxon>Eurotiomycetidae</taxon>
        <taxon>Eurotiales</taxon>
        <taxon>Aspergillaceae</taxon>
        <taxon>Penicillium</taxon>
    </lineage>
</organism>
<dbReference type="EMBL" id="JAPZBU010000009">
    <property type="protein sequence ID" value="KAJ5385678.1"/>
    <property type="molecule type" value="Genomic_DNA"/>
</dbReference>
<dbReference type="Proteomes" id="UP001147747">
    <property type="component" value="Unassembled WGS sequence"/>
</dbReference>
<dbReference type="GeneID" id="81371836"/>
<name>A0A9W9VM68_9EURO</name>
<dbReference type="RefSeq" id="XP_056483476.1">
    <property type="nucleotide sequence ID" value="XM_056632856.1"/>
</dbReference>